<feature type="region of interest" description="Disordered" evidence="1">
    <location>
        <begin position="1"/>
        <end position="25"/>
    </location>
</feature>
<dbReference type="GeneTree" id="ENSGT01030000234823"/>
<dbReference type="AlphaFoldDB" id="A0A669F3D3"/>
<accession>A0A669F3D3</accession>
<reference evidence="3" key="1">
    <citation type="submission" date="2012-01" db="EMBL/GenBank/DDBJ databases">
        <title>The Genome Sequence of Oreochromis niloticus (Nile Tilapia).</title>
        <authorList>
            <consortium name="Broad Institute Genome Assembly Team"/>
            <consortium name="Broad Institute Sequencing Platform"/>
            <person name="Di Palma F."/>
            <person name="Johnson J."/>
            <person name="Lander E.S."/>
            <person name="Lindblad-Toh K."/>
        </authorList>
    </citation>
    <scope>NUCLEOTIDE SEQUENCE [LARGE SCALE GENOMIC DNA]</scope>
</reference>
<evidence type="ECO:0000256" key="1">
    <source>
        <dbReference type="SAM" id="MobiDB-lite"/>
    </source>
</evidence>
<name>A0A669F3D3_ORENI</name>
<dbReference type="InterPro" id="IPR016187">
    <property type="entry name" value="CTDL_fold"/>
</dbReference>
<reference evidence="2" key="3">
    <citation type="submission" date="2025-09" db="UniProtKB">
        <authorList>
            <consortium name="Ensembl"/>
        </authorList>
    </citation>
    <scope>IDENTIFICATION</scope>
</reference>
<evidence type="ECO:0000313" key="3">
    <source>
        <dbReference type="Proteomes" id="UP000005207"/>
    </source>
</evidence>
<dbReference type="Ensembl" id="ENSONIT00000085213.1">
    <property type="protein sequence ID" value="ENSONIP00000077563.1"/>
    <property type="gene ID" value="ENSONIG00000039561.1"/>
</dbReference>
<proteinExistence type="predicted"/>
<keyword evidence="3" id="KW-1185">Reference proteome</keyword>
<feature type="compositionally biased region" description="Basic and acidic residues" evidence="1">
    <location>
        <begin position="8"/>
        <end position="24"/>
    </location>
</feature>
<dbReference type="InterPro" id="IPR016186">
    <property type="entry name" value="C-type_lectin-like/link_sf"/>
</dbReference>
<dbReference type="Gene3D" id="3.10.100.10">
    <property type="entry name" value="Mannose-Binding Protein A, subunit A"/>
    <property type="match status" value="1"/>
</dbReference>
<dbReference type="SUPFAM" id="SSF56436">
    <property type="entry name" value="C-type lectin-like"/>
    <property type="match status" value="1"/>
</dbReference>
<reference evidence="2" key="2">
    <citation type="submission" date="2025-08" db="UniProtKB">
        <authorList>
            <consortium name="Ensembl"/>
        </authorList>
    </citation>
    <scope>IDENTIFICATION</scope>
</reference>
<evidence type="ECO:0000313" key="2">
    <source>
        <dbReference type="Ensembl" id="ENSONIP00000077563.1"/>
    </source>
</evidence>
<dbReference type="Proteomes" id="UP000005207">
    <property type="component" value="Linkage group LG11"/>
</dbReference>
<protein>
    <recommendedName>
        <fullName evidence="4">C-type lectin domain-containing protein</fullName>
    </recommendedName>
</protein>
<evidence type="ECO:0008006" key="4">
    <source>
        <dbReference type="Google" id="ProtNLM"/>
    </source>
</evidence>
<sequence>MNLTAENRNLRDKNEELETEKKNLTDQIQDMTTSWNELNVSRAQWSIDAYCPKENNNRKCNPCQKGWDHVESSCYATNDADSNQWKTWEAARKDCRGKSSDLVVVINEEEMVKKTEKTVGLFIIDFIK</sequence>
<organism evidence="2 3">
    <name type="scientific">Oreochromis niloticus</name>
    <name type="common">Nile tilapia</name>
    <name type="synonym">Tilapia nilotica</name>
    <dbReference type="NCBI Taxonomy" id="8128"/>
    <lineage>
        <taxon>Eukaryota</taxon>
        <taxon>Metazoa</taxon>
        <taxon>Chordata</taxon>
        <taxon>Craniata</taxon>
        <taxon>Vertebrata</taxon>
        <taxon>Euteleostomi</taxon>
        <taxon>Actinopterygii</taxon>
        <taxon>Neopterygii</taxon>
        <taxon>Teleostei</taxon>
        <taxon>Neoteleostei</taxon>
        <taxon>Acanthomorphata</taxon>
        <taxon>Ovalentaria</taxon>
        <taxon>Cichlomorphae</taxon>
        <taxon>Cichliformes</taxon>
        <taxon>Cichlidae</taxon>
        <taxon>African cichlids</taxon>
        <taxon>Pseudocrenilabrinae</taxon>
        <taxon>Oreochromini</taxon>
        <taxon>Oreochromis</taxon>
    </lineage>
</organism>